<name>A0A6J6JIB8_9ZZZZ</name>
<proteinExistence type="predicted"/>
<dbReference type="EMBL" id="CAEZVL010000150">
    <property type="protein sequence ID" value="CAB4635639.1"/>
    <property type="molecule type" value="Genomic_DNA"/>
</dbReference>
<dbReference type="AlphaFoldDB" id="A0A6J6JIB8"/>
<organism evidence="2">
    <name type="scientific">freshwater metagenome</name>
    <dbReference type="NCBI Taxonomy" id="449393"/>
    <lineage>
        <taxon>unclassified sequences</taxon>
        <taxon>metagenomes</taxon>
        <taxon>ecological metagenomes</taxon>
    </lineage>
</organism>
<reference evidence="2" key="1">
    <citation type="submission" date="2020-05" db="EMBL/GenBank/DDBJ databases">
        <authorList>
            <person name="Chiriac C."/>
            <person name="Salcher M."/>
            <person name="Ghai R."/>
            <person name="Kavagutti S V."/>
        </authorList>
    </citation>
    <scope>NUCLEOTIDE SEQUENCE</scope>
</reference>
<evidence type="ECO:0000313" key="2">
    <source>
        <dbReference type="EMBL" id="CAB4635639.1"/>
    </source>
</evidence>
<feature type="region of interest" description="Disordered" evidence="1">
    <location>
        <begin position="1"/>
        <end position="25"/>
    </location>
</feature>
<evidence type="ECO:0000256" key="1">
    <source>
        <dbReference type="SAM" id="MobiDB-lite"/>
    </source>
</evidence>
<accession>A0A6J6JIB8</accession>
<gene>
    <name evidence="2" type="ORF">UFOPK1960_00957</name>
</gene>
<protein>
    <submittedName>
        <fullName evidence="2">Unannotated protein</fullName>
    </submittedName>
</protein>
<sequence>MLHFASGLIGEGDRQNAHWTDPMIGNEMGNAMSEYPRLATTSTSHHEQRTINMLGGLTLHRV</sequence>